<feature type="non-terminal residue" evidence="1">
    <location>
        <position position="74"/>
    </location>
</feature>
<dbReference type="AlphaFoldDB" id="A0A4Y2RVW1"/>
<dbReference type="Proteomes" id="UP000499080">
    <property type="component" value="Unassembled WGS sequence"/>
</dbReference>
<dbReference type="GO" id="GO:1990756">
    <property type="term" value="F:ubiquitin-like ligase-substrate adaptor activity"/>
    <property type="evidence" value="ECO:0007669"/>
    <property type="project" value="TreeGrafter"/>
</dbReference>
<name>A0A4Y2RVW1_ARAVE</name>
<dbReference type="EMBL" id="BGPR01018708">
    <property type="protein sequence ID" value="GBN79928.1"/>
    <property type="molecule type" value="Genomic_DNA"/>
</dbReference>
<dbReference type="InterPro" id="IPR042476">
    <property type="entry name" value="APPBP2"/>
</dbReference>
<organism evidence="1 2">
    <name type="scientific">Araneus ventricosus</name>
    <name type="common">Orbweaver spider</name>
    <name type="synonym">Epeira ventricosa</name>
    <dbReference type="NCBI Taxonomy" id="182803"/>
    <lineage>
        <taxon>Eukaryota</taxon>
        <taxon>Metazoa</taxon>
        <taxon>Ecdysozoa</taxon>
        <taxon>Arthropoda</taxon>
        <taxon>Chelicerata</taxon>
        <taxon>Arachnida</taxon>
        <taxon>Araneae</taxon>
        <taxon>Araneomorphae</taxon>
        <taxon>Entelegynae</taxon>
        <taxon>Araneoidea</taxon>
        <taxon>Araneidae</taxon>
        <taxon>Araneus</taxon>
    </lineage>
</organism>
<reference evidence="1 2" key="1">
    <citation type="journal article" date="2019" name="Sci. Rep.">
        <title>Orb-weaving spider Araneus ventricosus genome elucidates the spidroin gene catalogue.</title>
        <authorList>
            <person name="Kono N."/>
            <person name="Nakamura H."/>
            <person name="Ohtoshi R."/>
            <person name="Moran D.A.P."/>
            <person name="Shinohara A."/>
            <person name="Yoshida Y."/>
            <person name="Fujiwara M."/>
            <person name="Mori M."/>
            <person name="Tomita M."/>
            <person name="Arakawa K."/>
        </authorList>
    </citation>
    <scope>NUCLEOTIDE SEQUENCE [LARGE SCALE GENOMIC DNA]</scope>
</reference>
<dbReference type="OrthoDB" id="7103806at2759"/>
<protein>
    <submittedName>
        <fullName evidence="1">Uncharacterized protein</fullName>
    </submittedName>
</protein>
<comment type="caution">
    <text evidence="1">The sequence shown here is derived from an EMBL/GenBank/DDBJ whole genome shotgun (WGS) entry which is preliminary data.</text>
</comment>
<gene>
    <name evidence="1" type="ORF">AVEN_7303_1</name>
</gene>
<dbReference type="GO" id="GO:0043161">
    <property type="term" value="P:proteasome-mediated ubiquitin-dependent protein catabolic process"/>
    <property type="evidence" value="ECO:0007669"/>
    <property type="project" value="TreeGrafter"/>
</dbReference>
<dbReference type="GO" id="GO:0006886">
    <property type="term" value="P:intracellular protein transport"/>
    <property type="evidence" value="ECO:0007669"/>
    <property type="project" value="InterPro"/>
</dbReference>
<dbReference type="GO" id="GO:0031462">
    <property type="term" value="C:Cul2-RING ubiquitin ligase complex"/>
    <property type="evidence" value="ECO:0007669"/>
    <property type="project" value="TreeGrafter"/>
</dbReference>
<proteinExistence type="predicted"/>
<evidence type="ECO:0000313" key="2">
    <source>
        <dbReference type="Proteomes" id="UP000499080"/>
    </source>
</evidence>
<sequence length="74" mass="8680">MAQPLAWMPDSLYNYSISSVVTNYSTYEKDVRTFHGCVIFDVYYKLYKDGLLCQLGKEFENLDLFHKVLKVSDK</sequence>
<dbReference type="PANTHER" id="PTHR46575">
    <property type="entry name" value="AMYLOID PROTEIN-BINDING PROTEIN 2"/>
    <property type="match status" value="1"/>
</dbReference>
<keyword evidence="2" id="KW-1185">Reference proteome</keyword>
<evidence type="ECO:0000313" key="1">
    <source>
        <dbReference type="EMBL" id="GBN79928.1"/>
    </source>
</evidence>
<dbReference type="PANTHER" id="PTHR46575:SF1">
    <property type="entry name" value="AMYLOID PROTEIN-BINDING PROTEIN 2"/>
    <property type="match status" value="1"/>
</dbReference>
<accession>A0A4Y2RVW1</accession>